<evidence type="ECO:0000259" key="4">
    <source>
        <dbReference type="Pfam" id="PF00933"/>
    </source>
</evidence>
<name>A0A2A9NNV6_9AGAR</name>
<gene>
    <name evidence="5" type="ORF">AMATHDRAFT_75880</name>
</gene>
<accession>A0A2A9NNV6</accession>
<dbReference type="EMBL" id="KZ302014">
    <property type="protein sequence ID" value="PFH50011.1"/>
    <property type="molecule type" value="Genomic_DNA"/>
</dbReference>
<dbReference type="GO" id="GO:0004553">
    <property type="term" value="F:hydrolase activity, hydrolyzing O-glycosyl compounds"/>
    <property type="evidence" value="ECO:0007669"/>
    <property type="project" value="InterPro"/>
</dbReference>
<dbReference type="InterPro" id="IPR036881">
    <property type="entry name" value="Glyco_hydro_3_C_sf"/>
</dbReference>
<keyword evidence="6" id="KW-1185">Reference proteome</keyword>
<dbReference type="InterPro" id="IPR036962">
    <property type="entry name" value="Glyco_hydro_3_N_sf"/>
</dbReference>
<dbReference type="Pfam" id="PF00933">
    <property type="entry name" value="Glyco_hydro_3"/>
    <property type="match status" value="1"/>
</dbReference>
<dbReference type="Proteomes" id="UP000242287">
    <property type="component" value="Unassembled WGS sequence"/>
</dbReference>
<organism evidence="5 6">
    <name type="scientific">Amanita thiersii Skay4041</name>
    <dbReference type="NCBI Taxonomy" id="703135"/>
    <lineage>
        <taxon>Eukaryota</taxon>
        <taxon>Fungi</taxon>
        <taxon>Dikarya</taxon>
        <taxon>Basidiomycota</taxon>
        <taxon>Agaricomycotina</taxon>
        <taxon>Agaricomycetes</taxon>
        <taxon>Agaricomycetidae</taxon>
        <taxon>Agaricales</taxon>
        <taxon>Pluteineae</taxon>
        <taxon>Amanitaceae</taxon>
        <taxon>Amanita</taxon>
    </lineage>
</organism>
<proteinExistence type="inferred from homology"/>
<dbReference type="PANTHER" id="PTHR30480">
    <property type="entry name" value="BETA-HEXOSAMINIDASE-RELATED"/>
    <property type="match status" value="1"/>
</dbReference>
<feature type="domain" description="Glycoside hydrolase family 3 N-terminal" evidence="4">
    <location>
        <begin position="24"/>
        <end position="337"/>
    </location>
</feature>
<keyword evidence="3" id="KW-0326">Glycosidase</keyword>
<dbReference type="InterPro" id="IPR050226">
    <property type="entry name" value="NagZ_Beta-hexosaminidase"/>
</dbReference>
<dbReference type="OrthoDB" id="4215304at2759"/>
<dbReference type="Gene3D" id="3.20.20.300">
    <property type="entry name" value="Glycoside hydrolase, family 3, N-terminal domain"/>
    <property type="match status" value="1"/>
</dbReference>
<comment type="similarity">
    <text evidence="1">Belongs to the glycosyl hydrolase 3 family.</text>
</comment>
<evidence type="ECO:0000256" key="3">
    <source>
        <dbReference type="ARBA" id="ARBA00023295"/>
    </source>
</evidence>
<dbReference type="Gene3D" id="3.40.50.1700">
    <property type="entry name" value="Glycoside hydrolase family 3 C-terminal domain"/>
    <property type="match status" value="1"/>
</dbReference>
<dbReference type="PANTHER" id="PTHR30480:SF16">
    <property type="entry name" value="GLYCOSIDE HYDROLASE FAMILY 3 DOMAIN PROTEIN"/>
    <property type="match status" value="1"/>
</dbReference>
<dbReference type="InterPro" id="IPR017853">
    <property type="entry name" value="GH"/>
</dbReference>
<dbReference type="STRING" id="703135.A0A2A9NNV6"/>
<evidence type="ECO:0000256" key="2">
    <source>
        <dbReference type="ARBA" id="ARBA00022801"/>
    </source>
</evidence>
<reference evidence="5 6" key="1">
    <citation type="submission" date="2014-02" db="EMBL/GenBank/DDBJ databases">
        <title>Transposable element dynamics among asymbiotic and ectomycorrhizal Amanita fungi.</title>
        <authorList>
            <consortium name="DOE Joint Genome Institute"/>
            <person name="Hess J."/>
            <person name="Skrede I."/>
            <person name="Wolfe B."/>
            <person name="LaButti K."/>
            <person name="Ohm R.A."/>
            <person name="Grigoriev I.V."/>
            <person name="Pringle A."/>
        </authorList>
    </citation>
    <scope>NUCLEOTIDE SEQUENCE [LARGE SCALE GENOMIC DNA]</scope>
    <source>
        <strain evidence="5 6">SKay4041</strain>
    </source>
</reference>
<evidence type="ECO:0000313" key="5">
    <source>
        <dbReference type="EMBL" id="PFH50011.1"/>
    </source>
</evidence>
<dbReference type="GO" id="GO:0009254">
    <property type="term" value="P:peptidoglycan turnover"/>
    <property type="evidence" value="ECO:0007669"/>
    <property type="project" value="TreeGrafter"/>
</dbReference>
<dbReference type="PRINTS" id="PR00133">
    <property type="entry name" value="GLHYDRLASE3"/>
</dbReference>
<dbReference type="InterPro" id="IPR001764">
    <property type="entry name" value="Glyco_hydro_3_N"/>
</dbReference>
<dbReference type="AlphaFoldDB" id="A0A2A9NNV6"/>
<evidence type="ECO:0000313" key="6">
    <source>
        <dbReference type="Proteomes" id="UP000242287"/>
    </source>
</evidence>
<evidence type="ECO:0000256" key="1">
    <source>
        <dbReference type="ARBA" id="ARBA00005336"/>
    </source>
</evidence>
<dbReference type="GO" id="GO:0005975">
    <property type="term" value="P:carbohydrate metabolic process"/>
    <property type="evidence" value="ECO:0007669"/>
    <property type="project" value="InterPro"/>
</dbReference>
<dbReference type="SUPFAM" id="SSF51445">
    <property type="entry name" value="(Trans)glycosidases"/>
    <property type="match status" value="1"/>
</dbReference>
<sequence length="548" mass="59860">MATLNNEIKRQIGQHFVFGFHGFDLNDDIKSLLRDYYVGNVILMKRNVKDATQVRKLVCDLQTFARSCGHEKPLLIGIDQENGLVSAFSSLTAGTQFPGAMAMAATGSAELAEKVAVSCGQELKLVGINWVYSPVADVNSDPRNPVIGVRSFGDDPETVARFACAVSRGLASTGVAPCAKHFPGHGDTHVDSHVGLPKIMKNIQALKQTELVPFEALVNLGVASVMTGHMALPLMTGGDVPSSLSAVLTRKLLRQEMKYEGVVVTDCLEMDAVASVEKGGIGVEEGAVRALEAGADVAMICHTYQRQVGSVKAVWKAIEHGRLEMERLREGRQRIAKMKDAFGGSWDEVTDANLSGFEERWKDIKARNTELSRDAYRRSTTLAWDHGGVLPLKRNAPGVMVLFTPEIESLNRAVDDAEELQRTPSGAIRNTAGASYRAFARAVGKQTRMRHIVYSMGDVTVDLRGEGEELSGIIFVLRNANRAVWQRQILGEVLKQRTKEVALVVVSSCEPYDVVGEEIEKKEELVAHVLTYEFTTAALEAAAEMMFV</sequence>
<protein>
    <submittedName>
        <fullName evidence="5">Glycoside hydrolase family 3 protein</fullName>
    </submittedName>
</protein>
<keyword evidence="2 5" id="KW-0378">Hydrolase</keyword>